<keyword evidence="3" id="KW-1185">Reference proteome</keyword>
<feature type="compositionally biased region" description="Acidic residues" evidence="1">
    <location>
        <begin position="52"/>
        <end position="62"/>
    </location>
</feature>
<comment type="caution">
    <text evidence="2">The sequence shown here is derived from an EMBL/GenBank/DDBJ whole genome shotgun (WGS) entry which is preliminary data.</text>
</comment>
<evidence type="ECO:0000313" key="3">
    <source>
        <dbReference type="Proteomes" id="UP000324222"/>
    </source>
</evidence>
<name>A0A5B7IMT6_PORTR</name>
<dbReference type="AlphaFoldDB" id="A0A5B7IMT6"/>
<sequence length="62" mass="6633">MTHPPFLSSGNTVLEDTSGPRQQQGEGCRGEGGGKEGKQATVCRVKEGQEREDTEAQDDALE</sequence>
<evidence type="ECO:0000256" key="1">
    <source>
        <dbReference type="SAM" id="MobiDB-lite"/>
    </source>
</evidence>
<dbReference type="EMBL" id="VSRR010057136">
    <property type="protein sequence ID" value="MPC81494.1"/>
    <property type="molecule type" value="Genomic_DNA"/>
</dbReference>
<proteinExistence type="predicted"/>
<evidence type="ECO:0000313" key="2">
    <source>
        <dbReference type="EMBL" id="MPC81494.1"/>
    </source>
</evidence>
<reference evidence="2 3" key="1">
    <citation type="submission" date="2019-05" db="EMBL/GenBank/DDBJ databases">
        <title>Another draft genome of Portunus trituberculatus and its Hox gene families provides insights of decapod evolution.</title>
        <authorList>
            <person name="Jeong J.-H."/>
            <person name="Song I."/>
            <person name="Kim S."/>
            <person name="Choi T."/>
            <person name="Kim D."/>
            <person name="Ryu S."/>
            <person name="Kim W."/>
        </authorList>
    </citation>
    <scope>NUCLEOTIDE SEQUENCE [LARGE SCALE GENOMIC DNA]</scope>
    <source>
        <tissue evidence="2">Muscle</tissue>
    </source>
</reference>
<feature type="compositionally biased region" description="Basic and acidic residues" evidence="1">
    <location>
        <begin position="28"/>
        <end position="51"/>
    </location>
</feature>
<gene>
    <name evidence="2" type="ORF">E2C01_076113</name>
</gene>
<accession>A0A5B7IMT6</accession>
<feature type="region of interest" description="Disordered" evidence="1">
    <location>
        <begin position="1"/>
        <end position="62"/>
    </location>
</feature>
<dbReference type="Proteomes" id="UP000324222">
    <property type="component" value="Unassembled WGS sequence"/>
</dbReference>
<protein>
    <submittedName>
        <fullName evidence="2">Uncharacterized protein</fullName>
    </submittedName>
</protein>
<organism evidence="2 3">
    <name type="scientific">Portunus trituberculatus</name>
    <name type="common">Swimming crab</name>
    <name type="synonym">Neptunus trituberculatus</name>
    <dbReference type="NCBI Taxonomy" id="210409"/>
    <lineage>
        <taxon>Eukaryota</taxon>
        <taxon>Metazoa</taxon>
        <taxon>Ecdysozoa</taxon>
        <taxon>Arthropoda</taxon>
        <taxon>Crustacea</taxon>
        <taxon>Multicrustacea</taxon>
        <taxon>Malacostraca</taxon>
        <taxon>Eumalacostraca</taxon>
        <taxon>Eucarida</taxon>
        <taxon>Decapoda</taxon>
        <taxon>Pleocyemata</taxon>
        <taxon>Brachyura</taxon>
        <taxon>Eubrachyura</taxon>
        <taxon>Portunoidea</taxon>
        <taxon>Portunidae</taxon>
        <taxon>Portuninae</taxon>
        <taxon>Portunus</taxon>
    </lineage>
</organism>